<comment type="pathway">
    <text evidence="2 10">Glycan metabolism; cellulose degradation.</text>
</comment>
<dbReference type="InterPro" id="IPR026891">
    <property type="entry name" value="Fn3-like"/>
</dbReference>
<evidence type="ECO:0000256" key="2">
    <source>
        <dbReference type="ARBA" id="ARBA00004987"/>
    </source>
</evidence>
<dbReference type="OrthoDB" id="47059at2759"/>
<dbReference type="InterPro" id="IPR019800">
    <property type="entry name" value="Glyco_hydro_3_AS"/>
</dbReference>
<evidence type="ECO:0000256" key="7">
    <source>
        <dbReference type="ARBA" id="ARBA00023277"/>
    </source>
</evidence>
<keyword evidence="9 10" id="KW-0624">Polysaccharide degradation</keyword>
<organism evidence="12 13">
    <name type="scientific">Clonostachys rhizophaga</name>
    <dbReference type="NCBI Taxonomy" id="160324"/>
    <lineage>
        <taxon>Eukaryota</taxon>
        <taxon>Fungi</taxon>
        <taxon>Dikarya</taxon>
        <taxon>Ascomycota</taxon>
        <taxon>Pezizomycotina</taxon>
        <taxon>Sordariomycetes</taxon>
        <taxon>Hypocreomycetidae</taxon>
        <taxon>Hypocreales</taxon>
        <taxon>Bionectriaceae</taxon>
        <taxon>Clonostachys</taxon>
    </lineage>
</organism>
<accession>A0A9N9VAW0</accession>
<dbReference type="InterPro" id="IPR036881">
    <property type="entry name" value="Glyco_hydro_3_C_sf"/>
</dbReference>
<evidence type="ECO:0000313" key="12">
    <source>
        <dbReference type="EMBL" id="CAH0020127.1"/>
    </source>
</evidence>
<dbReference type="InterPro" id="IPR013783">
    <property type="entry name" value="Ig-like_fold"/>
</dbReference>
<keyword evidence="7 10" id="KW-0119">Carbohydrate metabolism</keyword>
<dbReference type="PANTHER" id="PTHR42715">
    <property type="entry name" value="BETA-GLUCOSIDASE"/>
    <property type="match status" value="1"/>
</dbReference>
<dbReference type="InterPro" id="IPR002772">
    <property type="entry name" value="Glyco_hydro_3_C"/>
</dbReference>
<sequence length="847" mass="92806">MTGSILKDPIDVAATLRSLTVNEKTSLLAGQDNHTTVPIERLGIPSITLSDGPHGVRGARFFNAPRGMMLPAASGMGATFDKGLMLTVGRALGREAKERNAHVLLAPTVCLQRSPLIGRGFEAFGEDPILSGLLASNYINGLQENGVAASIKHFAAHDQSKWALEDAIRVSERTLRELHLLPFQIAIKDSNPWSVMAAYHKINGIHASEDPWLLEEVLRKEWGWDGLVVSDWYGTYSTSEAINAGMDLEMPGPSRWRARLATWAINCRKVREATVDLRVRNILNLINKVRPALNYQKGSVEEGDTVDKRQLCRKVAADSIVLLKNKKSVLPLDVTANHTYGLIGPAARYPTACGGGSAELRPYYVKTPYDSIVEVVGKANVKEAVGAYGHIFAPLLQQDITVPGTQEPGYLLEWYSKEPTAGTDSPLYTEVGTQGLMMFAHSLPRCVEGGSYWLRITTTYKATKTATMQFGLAVLGRGRMFIDGKEVIDLFTSHPPKTAQSPMFNQCSMEVVTDFDVTAGSEYQMTVTLVNGGIEAKAGAAAAGGARVSCCEKIDAAKGLQDAVELAKSVDVPIVFAGLNPDWESEAIDRSDLDLPESINNLIEAVIQANPRTIIVNQSGCPVAMPWADQADTLLQAWYGGQETGNGVMDVLFGKVNPSGRLSITFPKRVEDTPAFLNFGKGIREVMYGEGVFLGHRYYEKTKTPPLFYFGHGLSYSTFEYSHLQVPETFRFTEHSKSFDISVTVHNTGSVAGAEVVQVYVQDLECANDRPIRELKAFDKVWIEAGSSVTAKLSLDKYALSYWNEEHLKWIAEKGVFRVIIARSSDPNDEVASSVLNLEEDFLWTGV</sequence>
<dbReference type="InterPro" id="IPR017853">
    <property type="entry name" value="GH"/>
</dbReference>
<evidence type="ECO:0000256" key="4">
    <source>
        <dbReference type="ARBA" id="ARBA00012744"/>
    </source>
</evidence>
<dbReference type="PRINTS" id="PR00133">
    <property type="entry name" value="GLHYDRLASE3"/>
</dbReference>
<dbReference type="GO" id="GO:0008422">
    <property type="term" value="F:beta-glucosidase activity"/>
    <property type="evidence" value="ECO:0007669"/>
    <property type="project" value="UniProtKB-EC"/>
</dbReference>
<dbReference type="Pfam" id="PF07691">
    <property type="entry name" value="PA14"/>
    <property type="match status" value="1"/>
</dbReference>
<evidence type="ECO:0000313" key="13">
    <source>
        <dbReference type="Proteomes" id="UP000696573"/>
    </source>
</evidence>
<dbReference type="EMBL" id="CABFNQ020000627">
    <property type="protein sequence ID" value="CAH0020127.1"/>
    <property type="molecule type" value="Genomic_DNA"/>
</dbReference>
<dbReference type="SUPFAM" id="SSF51445">
    <property type="entry name" value="(Trans)glycosidases"/>
    <property type="match status" value="1"/>
</dbReference>
<protein>
    <recommendedName>
        <fullName evidence="4 10">beta-glucosidase</fullName>
        <ecNumber evidence="4 10">3.2.1.21</ecNumber>
    </recommendedName>
</protein>
<evidence type="ECO:0000256" key="9">
    <source>
        <dbReference type="ARBA" id="ARBA00023326"/>
    </source>
</evidence>
<keyword evidence="13" id="KW-1185">Reference proteome</keyword>
<dbReference type="SUPFAM" id="SSF52279">
    <property type="entry name" value="Beta-D-glucan exohydrolase, C-terminal domain"/>
    <property type="match status" value="1"/>
</dbReference>
<dbReference type="PROSITE" id="PS00775">
    <property type="entry name" value="GLYCOSYL_HYDROL_F3"/>
    <property type="match status" value="1"/>
</dbReference>
<dbReference type="PROSITE" id="PS51820">
    <property type="entry name" value="PA14"/>
    <property type="match status" value="1"/>
</dbReference>
<keyword evidence="6" id="KW-0325">Glycoprotein</keyword>
<keyword evidence="5 10" id="KW-0378">Hydrolase</keyword>
<evidence type="ECO:0000256" key="1">
    <source>
        <dbReference type="ARBA" id="ARBA00000448"/>
    </source>
</evidence>
<dbReference type="Gene3D" id="2.60.40.10">
    <property type="entry name" value="Immunoglobulins"/>
    <property type="match status" value="1"/>
</dbReference>
<evidence type="ECO:0000259" key="11">
    <source>
        <dbReference type="PROSITE" id="PS51820"/>
    </source>
</evidence>
<dbReference type="Pfam" id="PF00933">
    <property type="entry name" value="Glyco_hydro_3"/>
    <property type="match status" value="1"/>
</dbReference>
<dbReference type="InterPro" id="IPR011658">
    <property type="entry name" value="PA14_dom"/>
</dbReference>
<dbReference type="InterPro" id="IPR037524">
    <property type="entry name" value="PA14/GLEYA"/>
</dbReference>
<comment type="similarity">
    <text evidence="3 10">Belongs to the glycosyl hydrolase 3 family.</text>
</comment>
<dbReference type="Gene3D" id="2.60.120.260">
    <property type="entry name" value="Galactose-binding domain-like"/>
    <property type="match status" value="1"/>
</dbReference>
<dbReference type="PANTHER" id="PTHR42715:SF3">
    <property type="entry name" value="BETA-GLUCOSIDASE B-RELATED"/>
    <property type="match status" value="1"/>
</dbReference>
<evidence type="ECO:0000256" key="5">
    <source>
        <dbReference type="ARBA" id="ARBA00022801"/>
    </source>
</evidence>
<evidence type="ECO:0000256" key="6">
    <source>
        <dbReference type="ARBA" id="ARBA00023180"/>
    </source>
</evidence>
<dbReference type="FunFam" id="2.60.40.10:FF:000495">
    <property type="entry name" value="Periplasmic beta-glucosidase"/>
    <property type="match status" value="1"/>
</dbReference>
<dbReference type="InterPro" id="IPR001764">
    <property type="entry name" value="Glyco_hydro_3_N"/>
</dbReference>
<evidence type="ECO:0000256" key="10">
    <source>
        <dbReference type="RuleBase" id="RU361161"/>
    </source>
</evidence>
<keyword evidence="8 10" id="KW-0326">Glycosidase</keyword>
<dbReference type="AlphaFoldDB" id="A0A9N9VAW0"/>
<dbReference type="EC" id="3.2.1.21" evidence="4 10"/>
<dbReference type="InterPro" id="IPR050288">
    <property type="entry name" value="Cellulose_deg_GH3"/>
</dbReference>
<evidence type="ECO:0000256" key="8">
    <source>
        <dbReference type="ARBA" id="ARBA00023295"/>
    </source>
</evidence>
<comment type="caution">
    <text evidence="12">The sequence shown here is derived from an EMBL/GenBank/DDBJ whole genome shotgun (WGS) entry which is preliminary data.</text>
</comment>
<name>A0A9N9VAW0_9HYPO</name>
<dbReference type="Gene3D" id="3.20.20.300">
    <property type="entry name" value="Glycoside hydrolase, family 3, N-terminal domain"/>
    <property type="match status" value="1"/>
</dbReference>
<dbReference type="Pfam" id="PF14310">
    <property type="entry name" value="Fn3-like"/>
    <property type="match status" value="1"/>
</dbReference>
<dbReference type="Gene3D" id="3.40.50.1700">
    <property type="entry name" value="Glycoside hydrolase family 3 C-terminal domain"/>
    <property type="match status" value="1"/>
</dbReference>
<feature type="domain" description="PA14" evidence="11">
    <location>
        <begin position="405"/>
        <end position="564"/>
    </location>
</feature>
<gene>
    <name evidence="12" type="ORF">CRHIZ90672A_00019037</name>
</gene>
<dbReference type="SMART" id="SM01217">
    <property type="entry name" value="Fn3_like"/>
    <property type="match status" value="1"/>
</dbReference>
<evidence type="ECO:0000256" key="3">
    <source>
        <dbReference type="ARBA" id="ARBA00005336"/>
    </source>
</evidence>
<reference evidence="12" key="1">
    <citation type="submission" date="2021-10" db="EMBL/GenBank/DDBJ databases">
        <authorList>
            <person name="Piombo E."/>
        </authorList>
    </citation>
    <scope>NUCLEOTIDE SEQUENCE</scope>
</reference>
<dbReference type="InterPro" id="IPR036962">
    <property type="entry name" value="Glyco_hydro_3_N_sf"/>
</dbReference>
<comment type="catalytic activity">
    <reaction evidence="1 10">
        <text>Hydrolysis of terminal, non-reducing beta-D-glucosyl residues with release of beta-D-glucose.</text>
        <dbReference type="EC" id="3.2.1.21"/>
    </reaction>
</comment>
<dbReference type="GO" id="GO:0009251">
    <property type="term" value="P:glucan catabolic process"/>
    <property type="evidence" value="ECO:0007669"/>
    <property type="project" value="TreeGrafter"/>
</dbReference>
<dbReference type="Pfam" id="PF01915">
    <property type="entry name" value="Glyco_hydro_3_C"/>
    <property type="match status" value="1"/>
</dbReference>
<proteinExistence type="inferred from homology"/>
<dbReference type="Proteomes" id="UP000696573">
    <property type="component" value="Unassembled WGS sequence"/>
</dbReference>